<dbReference type="AlphaFoldDB" id="O27889"/>
<dbReference type="SMART" id="SM00852">
    <property type="entry name" value="MoCF_biosynth"/>
    <property type="match status" value="1"/>
</dbReference>
<accession>O27889</accession>
<feature type="domain" description="MoaB/Mog" evidence="1">
    <location>
        <begin position="23"/>
        <end position="173"/>
    </location>
</feature>
<dbReference type="Proteomes" id="UP000005223">
    <property type="component" value="Chromosome"/>
</dbReference>
<dbReference type="STRING" id="187420.MTH_1861"/>
<dbReference type="InParanoid" id="O27889"/>
<dbReference type="FunCoup" id="O27889">
    <property type="interactions" value="92"/>
</dbReference>
<evidence type="ECO:0000259" key="1">
    <source>
        <dbReference type="SMART" id="SM00852"/>
    </source>
</evidence>
<dbReference type="PIRSF" id="PIRSF006443">
    <property type="entry name" value="MoaB"/>
    <property type="match status" value="1"/>
</dbReference>
<protein>
    <submittedName>
        <fullName evidence="2">Molybdenum cofactor biosynthesis MoaB</fullName>
    </submittedName>
</protein>
<evidence type="ECO:0000313" key="2">
    <source>
        <dbReference type="EMBL" id="AAB86327.1"/>
    </source>
</evidence>
<dbReference type="SUPFAM" id="SSF53218">
    <property type="entry name" value="Molybdenum cofactor biosynthesis proteins"/>
    <property type="match status" value="1"/>
</dbReference>
<name>O27889_METTH</name>
<evidence type="ECO:0000313" key="3">
    <source>
        <dbReference type="Proteomes" id="UP000005223"/>
    </source>
</evidence>
<dbReference type="PaxDb" id="187420-MTH_1861"/>
<dbReference type="InterPro" id="IPR036425">
    <property type="entry name" value="MoaB/Mog-like_dom_sf"/>
</dbReference>
<gene>
    <name evidence="2" type="ordered locus">MTH_1861</name>
</gene>
<organism evidence="2 3">
    <name type="scientific">Methanothermobacter thermautotrophicus (strain ATCC 29096 / DSM 1053 / JCM 10044 / NBRC 100330 / Delta H)</name>
    <name type="common">Methanobacterium thermoautotrophicum</name>
    <dbReference type="NCBI Taxonomy" id="187420"/>
    <lineage>
        <taxon>Archaea</taxon>
        <taxon>Methanobacteriati</taxon>
        <taxon>Methanobacteriota</taxon>
        <taxon>Methanomada group</taxon>
        <taxon>Methanobacteria</taxon>
        <taxon>Methanobacteriales</taxon>
        <taxon>Methanobacteriaceae</taxon>
        <taxon>Methanothermobacter</taxon>
    </lineage>
</organism>
<dbReference type="CDD" id="cd00886">
    <property type="entry name" value="MogA_MoaB"/>
    <property type="match status" value="1"/>
</dbReference>
<dbReference type="HOGENOM" id="CLU_077358_2_3_2"/>
<dbReference type="PANTHER" id="PTHR43232:SF2">
    <property type="entry name" value="MOLYBDENUM COFACTOR BIOSYNTHESIS PROTEIN B"/>
    <property type="match status" value="1"/>
</dbReference>
<reference evidence="2 3" key="1">
    <citation type="journal article" date="1997" name="J. Bacteriol.">
        <title>Complete genome sequence of Methanobacterium thermoautotrophicum deltaH: functional analysis and comparative genomics.</title>
        <authorList>
            <person name="Smith D.R."/>
            <person name="Doucette-Stamm L.A."/>
            <person name="Deloughery C."/>
            <person name="Lee H.-M."/>
            <person name="Dubois J."/>
            <person name="Aldredge T."/>
            <person name="Bashirzadeh R."/>
            <person name="Blakely D."/>
            <person name="Cook R."/>
            <person name="Gilbert K."/>
            <person name="Harrison D."/>
            <person name="Hoang L."/>
            <person name="Keagle P."/>
            <person name="Lumm W."/>
            <person name="Pothier B."/>
            <person name="Qiu D."/>
            <person name="Spadafora R."/>
            <person name="Vicare R."/>
            <person name="Wang Y."/>
            <person name="Wierzbowski J."/>
            <person name="Gibson R."/>
            <person name="Jiwani N."/>
            <person name="Caruso A."/>
            <person name="Bush D."/>
            <person name="Safer H."/>
            <person name="Patwell D."/>
            <person name="Prabhakar S."/>
            <person name="McDougall S."/>
            <person name="Shimer G."/>
            <person name="Goyal A."/>
            <person name="Pietrovski S."/>
            <person name="Church G.M."/>
            <person name="Daniels C.J."/>
            <person name="Mao J.-i."/>
            <person name="Rice P."/>
            <person name="Nolling J."/>
            <person name="Reeve J.N."/>
        </authorList>
    </citation>
    <scope>NUCLEOTIDE SEQUENCE [LARGE SCALE GENOMIC DNA]</scope>
    <source>
        <strain evidence="3">ATCC 29096 / DSM 1053 / JCM 10044 / NBRC 100330 / Delta H</strain>
    </source>
</reference>
<dbReference type="PANTHER" id="PTHR43232">
    <property type="entry name" value="MOLYBDENUM COFACTOR BIOSYNTHESIS PROTEIN B"/>
    <property type="match status" value="1"/>
</dbReference>
<dbReference type="PATRIC" id="fig|187420.15.peg.1814"/>
<dbReference type="NCBIfam" id="TIGR00177">
    <property type="entry name" value="molyb_syn"/>
    <property type="match status" value="1"/>
</dbReference>
<dbReference type="Gene3D" id="3.40.980.10">
    <property type="entry name" value="MoaB/Mog-like domain"/>
    <property type="match status" value="1"/>
</dbReference>
<keyword evidence="3" id="KW-1185">Reference proteome</keyword>
<dbReference type="GO" id="GO:0006777">
    <property type="term" value="P:Mo-molybdopterin cofactor biosynthetic process"/>
    <property type="evidence" value="ECO:0007669"/>
    <property type="project" value="InterPro"/>
</dbReference>
<dbReference type="InterPro" id="IPR012245">
    <property type="entry name" value="MoaB"/>
</dbReference>
<dbReference type="KEGG" id="mth:MTH_1861"/>
<dbReference type="EnsemblBacteria" id="AAB86327">
    <property type="protein sequence ID" value="AAB86327"/>
    <property type="gene ID" value="MTH_1861"/>
</dbReference>
<proteinExistence type="predicted"/>
<dbReference type="EMBL" id="AE000666">
    <property type="protein sequence ID" value="AAB86327.1"/>
    <property type="molecule type" value="Genomic_DNA"/>
</dbReference>
<dbReference type="Pfam" id="PF00994">
    <property type="entry name" value="MoCF_biosynth"/>
    <property type="match status" value="1"/>
</dbReference>
<sequence>MMNMKSQSMEEHRASAPEDISCGVITLSDSKYREFQETGEIPESDTSGRLLVDALSHDYSVSEYTVIPDDGEKLISTIHDMIDEGVSVIFTTGGTGIGSRDITVETLRGIFEKELDGFGEIFRYLSFKELGAGAILSRATAGVYRGTLIFALPGSPNAVKLGIEIVVPEIGHLVKHLRE</sequence>
<dbReference type="InterPro" id="IPR001453">
    <property type="entry name" value="MoaB/Mog_dom"/>
</dbReference>
<dbReference type="GO" id="GO:0005829">
    <property type="term" value="C:cytosol"/>
    <property type="evidence" value="ECO:0007669"/>
    <property type="project" value="TreeGrafter"/>
</dbReference>
<dbReference type="PIR" id="A69116">
    <property type="entry name" value="A69116"/>
</dbReference>